<dbReference type="Proteomes" id="UP000595636">
    <property type="component" value="Chromosome"/>
</dbReference>
<dbReference type="AlphaFoldDB" id="A0A7T7RGY4"/>
<feature type="compositionally biased region" description="Basic and acidic residues" evidence="1">
    <location>
        <begin position="76"/>
        <end position="87"/>
    </location>
</feature>
<dbReference type="EMBL" id="CP066831">
    <property type="protein sequence ID" value="QQM46257.1"/>
    <property type="molecule type" value="Genomic_DNA"/>
</dbReference>
<gene>
    <name evidence="2" type="ORF">JEQ17_47170</name>
</gene>
<accession>A0A7T7RGY4</accession>
<dbReference type="RefSeq" id="WP_200401090.1">
    <property type="nucleotide sequence ID" value="NZ_CP066831.1"/>
</dbReference>
<evidence type="ECO:0000313" key="2">
    <source>
        <dbReference type="EMBL" id="QQM46257.1"/>
    </source>
</evidence>
<reference evidence="2 3" key="1">
    <citation type="submission" date="2020-12" db="EMBL/GenBank/DDBJ databases">
        <title>A novel species.</title>
        <authorList>
            <person name="Li K."/>
        </authorList>
    </citation>
    <scope>NUCLEOTIDE SEQUENCE [LARGE SCALE GENOMIC DNA]</scope>
    <source>
        <strain evidence="2 3">ZYC-3</strain>
    </source>
</reference>
<sequence>MTLRKTLTATAIGLALGLAIAMFCLGEPAAAVGSLNLAILLSVQLLTDRGDAPGSASSAAIPLSPTLGDGTGAQVHDNEGNGERQAA</sequence>
<dbReference type="KEGG" id="slf:JEQ17_47170"/>
<keyword evidence="3" id="KW-1185">Reference proteome</keyword>
<feature type="region of interest" description="Disordered" evidence="1">
    <location>
        <begin position="50"/>
        <end position="87"/>
    </location>
</feature>
<evidence type="ECO:0000256" key="1">
    <source>
        <dbReference type="SAM" id="MobiDB-lite"/>
    </source>
</evidence>
<evidence type="ECO:0000313" key="3">
    <source>
        <dbReference type="Proteomes" id="UP000595636"/>
    </source>
</evidence>
<protein>
    <submittedName>
        <fullName evidence="2">Uncharacterized protein</fullName>
    </submittedName>
</protein>
<proteinExistence type="predicted"/>
<organism evidence="2 3">
    <name type="scientific">Streptomyces liliifuscus</name>
    <dbReference type="NCBI Taxonomy" id="2797636"/>
    <lineage>
        <taxon>Bacteria</taxon>
        <taxon>Bacillati</taxon>
        <taxon>Actinomycetota</taxon>
        <taxon>Actinomycetes</taxon>
        <taxon>Kitasatosporales</taxon>
        <taxon>Streptomycetaceae</taxon>
        <taxon>Streptomyces</taxon>
    </lineage>
</organism>
<name>A0A7T7RGY4_9ACTN</name>